<feature type="transmembrane region" description="Helical" evidence="1">
    <location>
        <begin position="41"/>
        <end position="67"/>
    </location>
</feature>
<keyword evidence="3" id="KW-1185">Reference proteome</keyword>
<dbReference type="Proteomes" id="UP000228484">
    <property type="component" value="Unassembled WGS sequence"/>
</dbReference>
<proteinExistence type="predicted"/>
<accession>A0A2G6QH00</accession>
<protein>
    <submittedName>
        <fullName evidence="2">Uncharacterized protein</fullName>
    </submittedName>
</protein>
<keyword evidence="1" id="KW-0472">Membrane</keyword>
<evidence type="ECO:0000313" key="3">
    <source>
        <dbReference type="Proteomes" id="UP000228484"/>
    </source>
</evidence>
<organism evidence="2 3">
    <name type="scientific">Bacillus fungorum</name>
    <dbReference type="NCBI Taxonomy" id="2039284"/>
    <lineage>
        <taxon>Bacteria</taxon>
        <taxon>Bacillati</taxon>
        <taxon>Bacillota</taxon>
        <taxon>Bacilli</taxon>
        <taxon>Bacillales</taxon>
        <taxon>Bacillaceae</taxon>
        <taxon>Bacillus</taxon>
    </lineage>
</organism>
<reference evidence="2 3" key="1">
    <citation type="submission" date="2017-09" db="EMBL/GenBank/DDBJ databases">
        <title>Biocontrol bacteria screening and application from spent mushroom substrate.</title>
        <authorList>
            <person name="Sun X."/>
        </authorList>
    </citation>
    <scope>NUCLEOTIDE SEQUENCE [LARGE SCALE GENOMIC DNA]</scope>
    <source>
        <strain evidence="2 3">100374</strain>
    </source>
</reference>
<dbReference type="AlphaFoldDB" id="A0A2G6QH00"/>
<dbReference type="EMBL" id="NWUW01000003">
    <property type="protein sequence ID" value="PIE96114.1"/>
    <property type="molecule type" value="Genomic_DNA"/>
</dbReference>
<keyword evidence="1" id="KW-1133">Transmembrane helix</keyword>
<evidence type="ECO:0000313" key="2">
    <source>
        <dbReference type="EMBL" id="PIE96114.1"/>
    </source>
</evidence>
<name>A0A2G6QH00_9BACI</name>
<evidence type="ECO:0000256" key="1">
    <source>
        <dbReference type="SAM" id="Phobius"/>
    </source>
</evidence>
<gene>
    <name evidence="2" type="ORF">CO726_04915</name>
</gene>
<sequence length="73" mass="8548">MYPIGHVAFASVFFLAVIVVLVREFILMVLCGVWLLSRDLYFSVVSITILWDLYIVFPIIYFTSIVWMKKRNA</sequence>
<feature type="transmembrane region" description="Helical" evidence="1">
    <location>
        <begin position="12"/>
        <end position="35"/>
    </location>
</feature>
<keyword evidence="1" id="KW-0812">Transmembrane</keyword>
<comment type="caution">
    <text evidence="2">The sequence shown here is derived from an EMBL/GenBank/DDBJ whole genome shotgun (WGS) entry which is preliminary data.</text>
</comment>